<dbReference type="KEGG" id="sil:SPOA0394"/>
<dbReference type="Proteomes" id="UP000001023">
    <property type="component" value="Plasmid megaplasmid"/>
</dbReference>
<organism evidence="2 3">
    <name type="scientific">Ruegeria pomeroyi (strain ATCC 700808 / DSM 15171 / DSS-3)</name>
    <name type="common">Silicibacter pomeroyi</name>
    <dbReference type="NCBI Taxonomy" id="246200"/>
    <lineage>
        <taxon>Bacteria</taxon>
        <taxon>Pseudomonadati</taxon>
        <taxon>Pseudomonadota</taxon>
        <taxon>Alphaproteobacteria</taxon>
        <taxon>Rhodobacterales</taxon>
        <taxon>Roseobacteraceae</taxon>
        <taxon>Ruegeria</taxon>
    </lineage>
</organism>
<evidence type="ECO:0000313" key="2">
    <source>
        <dbReference type="EMBL" id="AAV97526.1"/>
    </source>
</evidence>
<gene>
    <name evidence="2" type="ordered locus">SPOA0394</name>
</gene>
<evidence type="ECO:0000313" key="3">
    <source>
        <dbReference type="Proteomes" id="UP000001023"/>
    </source>
</evidence>
<evidence type="ECO:0000256" key="1">
    <source>
        <dbReference type="SAM" id="MobiDB-lite"/>
    </source>
</evidence>
<dbReference type="AlphaFoldDB" id="Q5LKI7"/>
<name>Q5LKI7_RUEPO</name>
<keyword evidence="2" id="KW-0614">Plasmid</keyword>
<accession>Q5LKI7</accession>
<proteinExistence type="predicted"/>
<feature type="compositionally biased region" description="Basic and acidic residues" evidence="1">
    <location>
        <begin position="146"/>
        <end position="157"/>
    </location>
</feature>
<keyword evidence="3" id="KW-1185">Reference proteome</keyword>
<sequence length="336" mass="36116">MAWVNLALTCGSFAGLRLAGLDAFVDFRDAETGRGGLHRATRGGHGHGTGQQQFGFGDDQTVLGGGGDLAGHQILGHLLEHHRLAGHHQLGHAVEILRRRLRGEPRRLPDHLVGRGHDHRGGVILDLLVLEFHRLHHRRIQRRSIDRALGHRPDRRPTSLAPCRSGGRRAKGQLAIGLTRRWRQCHFAHGPSLGLCLSLWRGSTGLVIKGRRLGRVDQGLSLGDLILDRGDLGLGLGGGRFDGALGLALDTGEDLVTNLGNRLFQLRGRVHGAREFGCLLGHDFLQKGPHLPKLSSIALGLAAARGAAASATASTTAADAEDLAHRRGDHRIGDLV</sequence>
<dbReference type="PaxDb" id="246200-SPOA0394"/>
<geneLocation type="plasmid" evidence="3">
    <name>megaplasmid Spo</name>
</geneLocation>
<dbReference type="EMBL" id="CP000032">
    <property type="protein sequence ID" value="AAV97526.1"/>
    <property type="molecule type" value="Genomic_DNA"/>
</dbReference>
<protein>
    <submittedName>
        <fullName evidence="2">Uncharacterized protein</fullName>
    </submittedName>
</protein>
<dbReference type="HOGENOM" id="CLU_826065_0_0_5"/>
<reference evidence="2 3" key="2">
    <citation type="journal article" date="2014" name="Stand. Genomic Sci.">
        <title>An updated genome annotation for the model marine bacterium Ruegeria pomeroyi DSS-3.</title>
        <authorList>
            <person name="Rivers A.R."/>
            <person name="Smith C.B."/>
            <person name="Moran M.A."/>
        </authorList>
    </citation>
    <scope>GENOME REANNOTATION</scope>
    <source>
        <strain evidence="3">ATCC 700808 / DSM 15171 / DSS-3</strain>
        <plasmid evidence="3">Plasmid megaplasmid Spo</plasmid>
    </source>
</reference>
<feature type="region of interest" description="Disordered" evidence="1">
    <location>
        <begin position="146"/>
        <end position="168"/>
    </location>
</feature>
<reference evidence="2 3" key="1">
    <citation type="journal article" date="2004" name="Nature">
        <title>Genome sequence of Silicibacter pomeroyi reveals adaptations to the marine environment.</title>
        <authorList>
            <person name="Moran M.A."/>
            <person name="Buchan A."/>
            <person name="Gonzalez J.M."/>
            <person name="Heidelberg J.F."/>
            <person name="Whitman W.B."/>
            <person name="Kiene R.P."/>
            <person name="Henriksen J.R."/>
            <person name="King G.M."/>
            <person name="Belas R."/>
            <person name="Fuqua C."/>
            <person name="Brinkac L."/>
            <person name="Lewis M."/>
            <person name="Johri S."/>
            <person name="Weaver B."/>
            <person name="Pai G."/>
            <person name="Eisen J.A."/>
            <person name="Rahe E."/>
            <person name="Sheldon W.M."/>
            <person name="Ye W."/>
            <person name="Miller T.R."/>
            <person name="Carlton J."/>
            <person name="Rasko D.A."/>
            <person name="Paulsen I.T."/>
            <person name="Ren Q."/>
            <person name="Daugherty S.C."/>
            <person name="Deboy R.T."/>
            <person name="Dodson R.J."/>
            <person name="Durkin A.S."/>
            <person name="Madupu R."/>
            <person name="Nelson W.C."/>
            <person name="Sullivan S.A."/>
            <person name="Rosovitz M.J."/>
            <person name="Haft D.H."/>
            <person name="Selengut J."/>
            <person name="Ward N."/>
        </authorList>
    </citation>
    <scope>NUCLEOTIDE SEQUENCE [LARGE SCALE GENOMIC DNA]</scope>
    <source>
        <strain evidence="3">ATCC 700808 / DSM 15171 / DSS-3</strain>
        <plasmid evidence="3">Plasmid megaplasmid Spo</plasmid>
    </source>
</reference>